<accession>A0ACB0LYY6</accession>
<proteinExistence type="predicted"/>
<dbReference type="EMBL" id="CASHSV030000716">
    <property type="protein sequence ID" value="CAJ2674351.1"/>
    <property type="molecule type" value="Genomic_DNA"/>
</dbReference>
<evidence type="ECO:0000313" key="2">
    <source>
        <dbReference type="Proteomes" id="UP001177021"/>
    </source>
</evidence>
<protein>
    <submittedName>
        <fullName evidence="1">Uncharacterized protein</fullName>
    </submittedName>
</protein>
<reference evidence="1" key="1">
    <citation type="submission" date="2023-10" db="EMBL/GenBank/DDBJ databases">
        <authorList>
            <person name="Rodriguez Cubillos JULIANA M."/>
            <person name="De Vega J."/>
        </authorList>
    </citation>
    <scope>NUCLEOTIDE SEQUENCE</scope>
</reference>
<sequence>MAVLSIALQYYVHLKLNNDPGWKNIKKYSLSLATIQCLQWLMVAVYIVMVQCIVEIWTAEVVEYNVSYVYHSLFAYFDRDNVPLKGLAKFFKEYSDEEREHAIKYQG</sequence>
<evidence type="ECO:0000313" key="1">
    <source>
        <dbReference type="EMBL" id="CAJ2674351.1"/>
    </source>
</evidence>
<name>A0ACB0LYY6_TRIPR</name>
<comment type="caution">
    <text evidence="1">The sequence shown here is derived from an EMBL/GenBank/DDBJ whole genome shotgun (WGS) entry which is preliminary data.</text>
</comment>
<organism evidence="1 2">
    <name type="scientific">Trifolium pratense</name>
    <name type="common">Red clover</name>
    <dbReference type="NCBI Taxonomy" id="57577"/>
    <lineage>
        <taxon>Eukaryota</taxon>
        <taxon>Viridiplantae</taxon>
        <taxon>Streptophyta</taxon>
        <taxon>Embryophyta</taxon>
        <taxon>Tracheophyta</taxon>
        <taxon>Spermatophyta</taxon>
        <taxon>Magnoliopsida</taxon>
        <taxon>eudicotyledons</taxon>
        <taxon>Gunneridae</taxon>
        <taxon>Pentapetalae</taxon>
        <taxon>rosids</taxon>
        <taxon>fabids</taxon>
        <taxon>Fabales</taxon>
        <taxon>Fabaceae</taxon>
        <taxon>Papilionoideae</taxon>
        <taxon>50 kb inversion clade</taxon>
        <taxon>NPAAA clade</taxon>
        <taxon>Hologalegina</taxon>
        <taxon>IRL clade</taxon>
        <taxon>Trifolieae</taxon>
        <taxon>Trifolium</taxon>
    </lineage>
</organism>
<dbReference type="Proteomes" id="UP001177021">
    <property type="component" value="Unassembled WGS sequence"/>
</dbReference>
<gene>
    <name evidence="1" type="ORF">MILVUS5_LOCUS37622</name>
</gene>
<keyword evidence="2" id="KW-1185">Reference proteome</keyword>